<dbReference type="KEGG" id="sjv:SJAV_17150"/>
<proteinExistence type="predicted"/>
<name>A0AAT9GSK7_9CREN</name>
<sequence>MRIKEAIIKIIYTQTDKSRFSLVIRDRIKGTDEIPFSSIERVDNYYLYLNDGETVIPLHRVIEIKEDGKIIWKR</sequence>
<dbReference type="GeneID" id="92354668"/>
<feature type="domain" description="MJ1316 RNA cyclic group end recognition" evidence="1">
    <location>
        <begin position="1"/>
        <end position="74"/>
    </location>
</feature>
<organism evidence="2">
    <name type="scientific">Sulfurisphaera javensis</name>
    <dbReference type="NCBI Taxonomy" id="2049879"/>
    <lineage>
        <taxon>Archaea</taxon>
        <taxon>Thermoproteota</taxon>
        <taxon>Thermoprotei</taxon>
        <taxon>Sulfolobales</taxon>
        <taxon>Sulfolobaceae</taxon>
        <taxon>Sulfurisphaera</taxon>
    </lineage>
</organism>
<reference evidence="2" key="1">
    <citation type="submission" date="2024-03" db="EMBL/GenBank/DDBJ databases">
        <title>Complete genome sequence of Sulfurisphaera javensis strain KD-1.</title>
        <authorList>
            <person name="Sakai H."/>
            <person name="Nur N."/>
            <person name="Suwanto A."/>
            <person name="Kurosawa N."/>
        </authorList>
    </citation>
    <scope>NUCLEOTIDE SEQUENCE</scope>
    <source>
        <strain evidence="2">KD-1</strain>
    </source>
</reference>
<dbReference type="InterPro" id="IPR040459">
    <property type="entry name" value="MJ1316"/>
</dbReference>
<accession>A0AAT9GSK7</accession>
<evidence type="ECO:0000259" key="1">
    <source>
        <dbReference type="Pfam" id="PF04457"/>
    </source>
</evidence>
<dbReference type="AlphaFoldDB" id="A0AAT9GSK7"/>
<protein>
    <submittedName>
        <fullName evidence="2">RNA repair domain-containing protein</fullName>
    </submittedName>
</protein>
<dbReference type="EMBL" id="AP031322">
    <property type="protein sequence ID" value="BFH73771.1"/>
    <property type="molecule type" value="Genomic_DNA"/>
</dbReference>
<evidence type="ECO:0000313" key="2">
    <source>
        <dbReference type="EMBL" id="BFH73771.1"/>
    </source>
</evidence>
<dbReference type="RefSeq" id="WP_369609336.1">
    <property type="nucleotide sequence ID" value="NZ_AP031322.1"/>
</dbReference>
<gene>
    <name evidence="2" type="ORF">SJAV_17150</name>
</gene>
<dbReference type="Pfam" id="PF04457">
    <property type="entry name" value="MJ1316"/>
    <property type="match status" value="1"/>
</dbReference>